<evidence type="ECO:0000313" key="2">
    <source>
        <dbReference type="Proteomes" id="UP000192220"/>
    </source>
</evidence>
<name>A0A2I4CT92_AUSLI</name>
<dbReference type="Gene3D" id="1.25.10.10">
    <property type="entry name" value="Leucine-rich Repeat Variant"/>
    <property type="match status" value="1"/>
</dbReference>
<organism evidence="2 3">
    <name type="scientific">Austrofundulus limnaeus</name>
    <name type="common">Annual killifish</name>
    <dbReference type="NCBI Taxonomy" id="52670"/>
    <lineage>
        <taxon>Eukaryota</taxon>
        <taxon>Metazoa</taxon>
        <taxon>Chordata</taxon>
        <taxon>Craniata</taxon>
        <taxon>Vertebrata</taxon>
        <taxon>Euteleostomi</taxon>
        <taxon>Actinopterygii</taxon>
        <taxon>Neopterygii</taxon>
        <taxon>Teleostei</taxon>
        <taxon>Neoteleostei</taxon>
        <taxon>Acanthomorphata</taxon>
        <taxon>Ovalentaria</taxon>
        <taxon>Atherinomorphae</taxon>
        <taxon>Cyprinodontiformes</taxon>
        <taxon>Rivulidae</taxon>
        <taxon>Austrofundulus</taxon>
    </lineage>
</organism>
<keyword evidence="2" id="KW-1185">Reference proteome</keyword>
<dbReference type="SUPFAM" id="SSF48371">
    <property type="entry name" value="ARM repeat"/>
    <property type="match status" value="1"/>
</dbReference>
<feature type="domain" description="CIP2A N-terminal" evidence="1">
    <location>
        <begin position="1"/>
        <end position="60"/>
    </location>
</feature>
<proteinExistence type="predicted"/>
<protein>
    <submittedName>
        <fullName evidence="3">Protein CIP2A homolog</fullName>
    </submittedName>
</protein>
<reference evidence="3" key="1">
    <citation type="submission" date="2025-08" db="UniProtKB">
        <authorList>
            <consortium name="RefSeq"/>
        </authorList>
    </citation>
    <scope>IDENTIFICATION</scope>
</reference>
<dbReference type="Pfam" id="PF21044">
    <property type="entry name" value="CIP2A_N"/>
    <property type="match status" value="2"/>
</dbReference>
<dbReference type="InParanoid" id="A0A2I4CT92"/>
<dbReference type="AlphaFoldDB" id="A0A2I4CT92"/>
<dbReference type="InterPro" id="IPR016024">
    <property type="entry name" value="ARM-type_fold"/>
</dbReference>
<sequence>MKHVEEVSGLKCDHLLSSGQVLPSECVSGLVELAGNPNTSPVLTSSIVSLLAQLGKDPRSDSGVCLLNSSLTCTLILSKASDDGGREILHSSYNLTSTLASVVHCHSSTPGEPLVLQCLQLLQKLTYNTRTFQSTNYISELISFLMTNIQSQNEDVVMPCLGVMANLCRDNPSVQSHIKSLDHVKQFYRTLINFLAHSSLTVVVFTDR</sequence>
<dbReference type="InterPro" id="IPR042510">
    <property type="entry name" value="CIP2A"/>
</dbReference>
<evidence type="ECO:0000313" key="3">
    <source>
        <dbReference type="RefSeq" id="XP_013883212.1"/>
    </source>
</evidence>
<evidence type="ECO:0000259" key="1">
    <source>
        <dbReference type="Pfam" id="PF21044"/>
    </source>
</evidence>
<feature type="domain" description="CIP2A N-terminal" evidence="1">
    <location>
        <begin position="76"/>
        <end position="206"/>
    </location>
</feature>
<dbReference type="PANTHER" id="PTHR23161">
    <property type="entry name" value="PROTEIN CIP2A"/>
    <property type="match status" value="1"/>
</dbReference>
<dbReference type="OrthoDB" id="73401at2759"/>
<dbReference type="STRING" id="52670.A0A2I4CT92"/>
<accession>A0A2I4CT92</accession>
<dbReference type="InterPro" id="IPR048701">
    <property type="entry name" value="CIP2A_N"/>
</dbReference>
<feature type="non-terminal residue" evidence="3">
    <location>
        <position position="208"/>
    </location>
</feature>
<dbReference type="RefSeq" id="XP_013883212.1">
    <property type="nucleotide sequence ID" value="XM_014027758.1"/>
</dbReference>
<dbReference type="InterPro" id="IPR011989">
    <property type="entry name" value="ARM-like"/>
</dbReference>
<dbReference type="Proteomes" id="UP000192220">
    <property type="component" value="Unplaced"/>
</dbReference>
<dbReference type="PANTHER" id="PTHR23161:SF2">
    <property type="entry name" value="PROTEIN CIP2A"/>
    <property type="match status" value="1"/>
</dbReference>
<gene>
    <name evidence="3" type="primary">LOC106531830</name>
</gene>
<dbReference type="KEGG" id="alim:106531830"/>
<dbReference type="GeneID" id="106531830"/>